<keyword evidence="9 13" id="KW-0830">Ubiquinone</keyword>
<dbReference type="Pfam" id="PF00146">
    <property type="entry name" value="NADHdh"/>
    <property type="match status" value="1"/>
</dbReference>
<keyword evidence="5" id="KW-0813">Transport</keyword>
<keyword evidence="11 14" id="KW-0472">Membrane</keyword>
<evidence type="ECO:0000256" key="12">
    <source>
        <dbReference type="RuleBase" id="RU000471"/>
    </source>
</evidence>
<proteinExistence type="inferred from homology"/>
<feature type="transmembrane region" description="Helical" evidence="14">
    <location>
        <begin position="105"/>
        <end position="126"/>
    </location>
</feature>
<dbReference type="InterPro" id="IPR018086">
    <property type="entry name" value="NADH_UbQ_OxRdtase_su1_CS"/>
</dbReference>
<evidence type="ECO:0000256" key="11">
    <source>
        <dbReference type="ARBA" id="ARBA00023136"/>
    </source>
</evidence>
<evidence type="ECO:0000256" key="10">
    <source>
        <dbReference type="ARBA" id="ARBA00023128"/>
    </source>
</evidence>
<dbReference type="InterPro" id="IPR001694">
    <property type="entry name" value="NADH_UbQ_OxRdtase_su1/FPO"/>
</dbReference>
<comment type="function">
    <text evidence="1">Core subunit of the mitochondrial membrane respiratory chain NADH dehydrogenase (Complex I) that is believed to belong to the minimal assembly required for catalysis. Complex I functions in the transfer of electrons from NADH to the respiratory chain. The immediate electron acceptor for the enzyme is believed to be ubiquinone.</text>
</comment>
<feature type="transmembrane region" description="Helical" evidence="14">
    <location>
        <begin position="290"/>
        <end position="310"/>
    </location>
</feature>
<dbReference type="PANTHER" id="PTHR11432">
    <property type="entry name" value="NADH DEHYDROGENASE SUBUNIT 1"/>
    <property type="match status" value="1"/>
</dbReference>
<dbReference type="PROSITE" id="PS00668">
    <property type="entry name" value="COMPLEX1_ND1_2"/>
    <property type="match status" value="1"/>
</dbReference>
<reference evidence="15" key="1">
    <citation type="journal article" name="Insects">
        <title>Tracking the Distribution and Burst of Nuclear Mitochondrial DNA Sequences (NUMTs) in Fig Wasp Genomes.</title>
        <authorList>
            <person name="Wang J.X."/>
            <person name="Liu J."/>
            <person name="Miao Y.H."/>
            <person name="Huang D.W."/>
            <person name="Xiao J.H."/>
        </authorList>
    </citation>
    <scope>NUCLEOTIDE SEQUENCE</scope>
</reference>
<keyword evidence="6 12" id="KW-0812">Transmembrane</keyword>
<dbReference type="EMBL" id="MT947601">
    <property type="protein sequence ID" value="QTA50538.1"/>
    <property type="molecule type" value="Genomic_DNA"/>
</dbReference>
<keyword evidence="10 13" id="KW-0496">Mitochondrion</keyword>
<feature type="transmembrane region" description="Helical" evidence="14">
    <location>
        <begin position="6"/>
        <end position="24"/>
    </location>
</feature>
<evidence type="ECO:0000256" key="14">
    <source>
        <dbReference type="SAM" id="Phobius"/>
    </source>
</evidence>
<evidence type="ECO:0000256" key="1">
    <source>
        <dbReference type="ARBA" id="ARBA00003257"/>
    </source>
</evidence>
<evidence type="ECO:0000256" key="2">
    <source>
        <dbReference type="ARBA" id="ARBA00004448"/>
    </source>
</evidence>
<keyword evidence="8 14" id="KW-1133">Transmembrane helix</keyword>
<name>A0A8A3UWW3_9HYME</name>
<dbReference type="PANTHER" id="PTHR11432:SF3">
    <property type="entry name" value="NADH-UBIQUINONE OXIDOREDUCTASE CHAIN 1"/>
    <property type="match status" value="1"/>
</dbReference>
<keyword evidence="12" id="KW-0520">NAD</keyword>
<accession>A0A8A3UWW3</accession>
<comment type="catalytic activity">
    <reaction evidence="13">
        <text>a ubiquinone + NADH + 5 H(+)(in) = a ubiquinol + NAD(+) + 4 H(+)(out)</text>
        <dbReference type="Rhea" id="RHEA:29091"/>
        <dbReference type="Rhea" id="RHEA-COMP:9565"/>
        <dbReference type="Rhea" id="RHEA-COMP:9566"/>
        <dbReference type="ChEBI" id="CHEBI:15378"/>
        <dbReference type="ChEBI" id="CHEBI:16389"/>
        <dbReference type="ChEBI" id="CHEBI:17976"/>
        <dbReference type="ChEBI" id="CHEBI:57540"/>
        <dbReference type="ChEBI" id="CHEBI:57945"/>
        <dbReference type="EC" id="7.1.1.2"/>
    </reaction>
</comment>
<evidence type="ECO:0000256" key="9">
    <source>
        <dbReference type="ARBA" id="ARBA00023075"/>
    </source>
</evidence>
<dbReference type="GO" id="GO:0003954">
    <property type="term" value="F:NADH dehydrogenase activity"/>
    <property type="evidence" value="ECO:0007669"/>
    <property type="project" value="TreeGrafter"/>
</dbReference>
<dbReference type="GO" id="GO:0005743">
    <property type="term" value="C:mitochondrial inner membrane"/>
    <property type="evidence" value="ECO:0007669"/>
    <property type="project" value="UniProtKB-SubCell"/>
</dbReference>
<comment type="subcellular location">
    <subcellularLocation>
        <location evidence="2 12">Mitochondrion inner membrane</location>
        <topology evidence="2 12">Multi-pass membrane protein</topology>
    </subcellularLocation>
</comment>
<evidence type="ECO:0000313" key="15">
    <source>
        <dbReference type="EMBL" id="QTA50538.1"/>
    </source>
</evidence>
<dbReference type="HAMAP" id="MF_01350">
    <property type="entry name" value="NDH1_NuoH"/>
    <property type="match status" value="1"/>
</dbReference>
<comment type="similarity">
    <text evidence="3 12">Belongs to the complex I subunit 1 family.</text>
</comment>
<gene>
    <name evidence="15" type="primary">ND1</name>
</gene>
<dbReference type="GO" id="GO:0009060">
    <property type="term" value="P:aerobic respiration"/>
    <property type="evidence" value="ECO:0007669"/>
    <property type="project" value="TreeGrafter"/>
</dbReference>
<feature type="transmembrane region" description="Helical" evidence="14">
    <location>
        <begin position="254"/>
        <end position="270"/>
    </location>
</feature>
<feature type="transmembrane region" description="Helical" evidence="14">
    <location>
        <begin position="174"/>
        <end position="195"/>
    </location>
</feature>
<evidence type="ECO:0000256" key="7">
    <source>
        <dbReference type="ARBA" id="ARBA00022792"/>
    </source>
</evidence>
<feature type="transmembrane region" description="Helical" evidence="14">
    <location>
        <begin position="146"/>
        <end position="167"/>
    </location>
</feature>
<geneLocation type="mitochondrion" evidence="15"/>
<feature type="transmembrane region" description="Helical" evidence="14">
    <location>
        <begin position="73"/>
        <end position="93"/>
    </location>
</feature>
<dbReference type="PROSITE" id="PS00667">
    <property type="entry name" value="COMPLEX1_ND1_1"/>
    <property type="match status" value="1"/>
</dbReference>
<evidence type="ECO:0000256" key="4">
    <source>
        <dbReference type="ARBA" id="ARBA00021009"/>
    </source>
</evidence>
<sequence length="311" mass="36813">MSYMMIIFMSLDVVILVLISISFLTLLERKVLGHIHMRKGPNKVMFFGMMQPLSDGFKLMLKEVIFIHNINYYYYMFSPLLSMTLMFMLWLMLPFYENYLHMNMHILLILCIMSLGVYGLMLSGWASNSTYSMLGSLRSIAQTISYEASMMFIIYSILMMMESFSLMVCQEMQYYCWFIMFLYPTGFMLYVSFLAELNRTPFDFSEGESELVSGFNVEYMGGPFALFMVAEYGMILFVMYLFSMLLLGGNINSIMFYLVYLFMVFSVLWVRGTMPRMRYDEMMYLTWKSFLPSIMMILIILFMFKSVMFYI</sequence>
<feature type="transmembrane region" description="Helical" evidence="14">
    <location>
        <begin position="224"/>
        <end position="247"/>
    </location>
</feature>
<dbReference type="AlphaFoldDB" id="A0A8A3UWW3"/>
<evidence type="ECO:0000256" key="13">
    <source>
        <dbReference type="RuleBase" id="RU000473"/>
    </source>
</evidence>
<evidence type="ECO:0000256" key="8">
    <source>
        <dbReference type="ARBA" id="ARBA00022989"/>
    </source>
</evidence>
<evidence type="ECO:0000256" key="3">
    <source>
        <dbReference type="ARBA" id="ARBA00010535"/>
    </source>
</evidence>
<evidence type="ECO:0000256" key="6">
    <source>
        <dbReference type="ARBA" id="ARBA00022692"/>
    </source>
</evidence>
<protein>
    <recommendedName>
        <fullName evidence="4 13">NADH-ubiquinone oxidoreductase chain 1</fullName>
        <ecNumber evidence="13">7.1.1.2</ecNumber>
    </recommendedName>
</protein>
<dbReference type="GO" id="GO:0008137">
    <property type="term" value="F:NADH dehydrogenase (ubiquinone) activity"/>
    <property type="evidence" value="ECO:0007669"/>
    <property type="project" value="UniProtKB-EC"/>
</dbReference>
<dbReference type="EC" id="7.1.1.2" evidence="13"/>
<organism evidence="15">
    <name type="scientific">Wiebesia pumilae</name>
    <dbReference type="NCBI Taxonomy" id="150944"/>
    <lineage>
        <taxon>Eukaryota</taxon>
        <taxon>Metazoa</taxon>
        <taxon>Ecdysozoa</taxon>
        <taxon>Arthropoda</taxon>
        <taxon>Hexapoda</taxon>
        <taxon>Insecta</taxon>
        <taxon>Pterygota</taxon>
        <taxon>Neoptera</taxon>
        <taxon>Endopterygota</taxon>
        <taxon>Hymenoptera</taxon>
        <taxon>Apocrita</taxon>
        <taxon>Proctotrupomorpha</taxon>
        <taxon>Chalcidoidea</taxon>
        <taxon>Agaonidae</taxon>
        <taxon>Agaoninae</taxon>
        <taxon>Wiebesia</taxon>
    </lineage>
</organism>
<evidence type="ECO:0000256" key="5">
    <source>
        <dbReference type="ARBA" id="ARBA00022448"/>
    </source>
</evidence>
<keyword evidence="7" id="KW-0999">Mitochondrion inner membrane</keyword>